<dbReference type="EMBL" id="GGEC01049783">
    <property type="protein sequence ID" value="MBX30267.1"/>
    <property type="molecule type" value="Transcribed_RNA"/>
</dbReference>
<evidence type="ECO:0000256" key="1">
    <source>
        <dbReference type="SAM" id="Phobius"/>
    </source>
</evidence>
<dbReference type="GO" id="GO:0016301">
    <property type="term" value="F:kinase activity"/>
    <property type="evidence" value="ECO:0007669"/>
    <property type="project" value="UniProtKB-KW"/>
</dbReference>
<accession>A0A2P2MJ62</accession>
<proteinExistence type="predicted"/>
<name>A0A2P2MJ62_RHIMU</name>
<evidence type="ECO:0000313" key="2">
    <source>
        <dbReference type="EMBL" id="MBX30266.1"/>
    </source>
</evidence>
<feature type="transmembrane region" description="Helical" evidence="1">
    <location>
        <begin position="20"/>
        <end position="45"/>
    </location>
</feature>
<keyword evidence="1" id="KW-0812">Transmembrane</keyword>
<keyword evidence="1" id="KW-0472">Membrane</keyword>
<sequence length="73" mass="8452">MSQEFLASRSTNPRRVANCSLFRMYIVSCSYLTTCMCGSTPRIVVRWLKFGKKYRLSSDETSGRDMGYLLAYF</sequence>
<protein>
    <submittedName>
        <fullName evidence="2">Putative casein kinase II subunit beta-4</fullName>
    </submittedName>
</protein>
<keyword evidence="1" id="KW-1133">Transmembrane helix</keyword>
<reference evidence="2" key="1">
    <citation type="submission" date="2018-02" db="EMBL/GenBank/DDBJ databases">
        <title>Rhizophora mucronata_Transcriptome.</title>
        <authorList>
            <person name="Meera S.P."/>
            <person name="Sreeshan A."/>
            <person name="Augustine A."/>
        </authorList>
    </citation>
    <scope>NUCLEOTIDE SEQUENCE</scope>
    <source>
        <tissue evidence="2">Leaf</tissue>
    </source>
</reference>
<dbReference type="AlphaFoldDB" id="A0A2P2MJ62"/>
<dbReference type="EMBL" id="GGEC01049782">
    <property type="protein sequence ID" value="MBX30266.1"/>
    <property type="molecule type" value="Transcribed_RNA"/>
</dbReference>
<keyword evidence="2" id="KW-0808">Transferase</keyword>
<keyword evidence="2" id="KW-0418">Kinase</keyword>
<organism evidence="2">
    <name type="scientific">Rhizophora mucronata</name>
    <name type="common">Asiatic mangrove</name>
    <dbReference type="NCBI Taxonomy" id="61149"/>
    <lineage>
        <taxon>Eukaryota</taxon>
        <taxon>Viridiplantae</taxon>
        <taxon>Streptophyta</taxon>
        <taxon>Embryophyta</taxon>
        <taxon>Tracheophyta</taxon>
        <taxon>Spermatophyta</taxon>
        <taxon>Magnoliopsida</taxon>
        <taxon>eudicotyledons</taxon>
        <taxon>Gunneridae</taxon>
        <taxon>Pentapetalae</taxon>
        <taxon>rosids</taxon>
        <taxon>fabids</taxon>
        <taxon>Malpighiales</taxon>
        <taxon>Rhizophoraceae</taxon>
        <taxon>Rhizophora</taxon>
    </lineage>
</organism>